<reference evidence="2 3" key="1">
    <citation type="journal article" date="2016" name="Nat. Commun.">
        <title>Thousands of microbial genomes shed light on interconnected biogeochemical processes in an aquifer system.</title>
        <authorList>
            <person name="Anantharaman K."/>
            <person name="Brown C.T."/>
            <person name="Hug L.A."/>
            <person name="Sharon I."/>
            <person name="Castelle C.J."/>
            <person name="Probst A.J."/>
            <person name="Thomas B.C."/>
            <person name="Singh A."/>
            <person name="Wilkins M.J."/>
            <person name="Karaoz U."/>
            <person name="Brodie E.L."/>
            <person name="Williams K.H."/>
            <person name="Hubbard S.S."/>
            <person name="Banfield J.F."/>
        </authorList>
    </citation>
    <scope>NUCLEOTIDE SEQUENCE [LARGE SCALE GENOMIC DNA]</scope>
</reference>
<name>A0A1F7HEK1_9BACT</name>
<evidence type="ECO:0000256" key="1">
    <source>
        <dbReference type="SAM" id="MobiDB-lite"/>
    </source>
</evidence>
<organism evidence="2 3">
    <name type="scientific">Candidatus Roizmanbacteria bacterium RIFCSPHIGHO2_02_FULL_43_11</name>
    <dbReference type="NCBI Taxonomy" id="1802043"/>
    <lineage>
        <taxon>Bacteria</taxon>
        <taxon>Candidatus Roizmaniibacteriota</taxon>
    </lineage>
</organism>
<evidence type="ECO:0000313" key="2">
    <source>
        <dbReference type="EMBL" id="OGK29690.1"/>
    </source>
</evidence>
<evidence type="ECO:0000313" key="3">
    <source>
        <dbReference type="Proteomes" id="UP000178098"/>
    </source>
</evidence>
<gene>
    <name evidence="2" type="ORF">A3D08_03210</name>
</gene>
<dbReference type="Proteomes" id="UP000178098">
    <property type="component" value="Unassembled WGS sequence"/>
</dbReference>
<sequence length="161" mass="18799">MQKQKKPQVTQAFERLTEDKPRRHFESKAEEVVVNFTKIPEYLLELLLKGPQNYTDLNHPDVKKKLEHSMNASDQKDATIADLRRQLNLLRNDEAEARSFFQQEGQQKEQADAEMERQKAERQKRAYEKAPVEVTTKQKRGLLYGAKRRKTVETAAAFGKQ</sequence>
<feature type="compositionally biased region" description="Basic and acidic residues" evidence="1">
    <location>
        <begin position="106"/>
        <end position="131"/>
    </location>
</feature>
<protein>
    <submittedName>
        <fullName evidence="2">Uncharacterized protein</fullName>
    </submittedName>
</protein>
<comment type="caution">
    <text evidence="2">The sequence shown here is derived from an EMBL/GenBank/DDBJ whole genome shotgun (WGS) entry which is preliminary data.</text>
</comment>
<proteinExistence type="predicted"/>
<feature type="region of interest" description="Disordered" evidence="1">
    <location>
        <begin position="99"/>
        <end position="133"/>
    </location>
</feature>
<dbReference type="AlphaFoldDB" id="A0A1F7HEK1"/>
<accession>A0A1F7HEK1</accession>
<dbReference type="EMBL" id="MFZT01000041">
    <property type="protein sequence ID" value="OGK29690.1"/>
    <property type="molecule type" value="Genomic_DNA"/>
</dbReference>